<dbReference type="RefSeq" id="XP_024691972.1">
    <property type="nucleotide sequence ID" value="XM_024834474.1"/>
</dbReference>
<dbReference type="GO" id="GO:0006511">
    <property type="term" value="P:ubiquitin-dependent protein catabolic process"/>
    <property type="evidence" value="ECO:0007669"/>
    <property type="project" value="TreeGrafter"/>
</dbReference>
<keyword evidence="4" id="KW-1185">Reference proteome</keyword>
<comment type="caution">
    <text evidence="3">The sequence shown here is derived from an EMBL/GenBank/DDBJ whole genome shotgun (WGS) entry which is preliminary data.</text>
</comment>
<evidence type="ECO:0000256" key="1">
    <source>
        <dbReference type="SAM" id="MobiDB-lite"/>
    </source>
</evidence>
<keyword evidence="2" id="KW-0472">Membrane</keyword>
<gene>
    <name evidence="3" type="ORF">P168DRAFT_255656</name>
</gene>
<dbReference type="PANTHER" id="PTHR22696:SF1">
    <property type="entry name" value="E3 UBIQUITIN-PROTEIN LIGASE RNF26"/>
    <property type="match status" value="1"/>
</dbReference>
<name>A0A2I1D0I9_ASPC2</name>
<evidence type="ECO:0000256" key="2">
    <source>
        <dbReference type="SAM" id="Phobius"/>
    </source>
</evidence>
<dbReference type="AlphaFoldDB" id="A0A2I1D0I9"/>
<dbReference type="Gene3D" id="3.30.40.10">
    <property type="entry name" value="Zinc/RING finger domain, C3HC4 (zinc finger)"/>
    <property type="match status" value="1"/>
</dbReference>
<feature type="transmembrane region" description="Helical" evidence="2">
    <location>
        <begin position="383"/>
        <end position="404"/>
    </location>
</feature>
<evidence type="ECO:0000313" key="4">
    <source>
        <dbReference type="Proteomes" id="UP000234254"/>
    </source>
</evidence>
<sequence>MDMSTLQLTGTVPTPAVTSTSLLAAQSLGNSTARFSLSSYPRELLSLPLRGLHQAETLAFSTIPRQIAGMATYLWRSGPATGPGSDAVAATTQAVAGAAQEGMADAADSGLHFADFFQAVVKFSGLFSYLTSRWSLACFTVGLVLNRITIYASTRRHLNLDWHRRLSLRIIPIVLFITQIFTLLRAMRCQSSPDYPLMRYGTPGKRLSLDHAGGGGFIYSLASTLTPWETDDQSCSAVHMSRSVNSTDIPYGSFRFLWPVFLRLCLSHFVETLSCALQGRVVVTEAGMSIFEHSLAFAEAESTISQSLGLGLFGLPKANISKADSGESSQSALHLLTRAQVLERMNVTPELLLIALISCSNSLTSNILDVFGKQSRYRLLNTGFWGFCYMSAMAWGLMSGGSAGAEDLVLKFPTVCIVGFVPHLLILLGIIMCGVIYGVALFITAFSLPTDSSEPLSVRQRLALAHENMQGSTQMHSIRLNRHDDFYTTLLRIGYTVLTAASEAVFLNEGQGVVARNMTWLEDERLSELESLRKTQPARPSHDNTTGMALEGQDAIEFAIPEAPSEWESGYGKERKIEKPKHGTRPARSQIDPGVGALRSAARYYHGFSFFRSIFYLLLRWIAYGLDKLLSKCGISRRPQWLKTILGARVRGPQEAVRARRGEPLDFWILGDDGGLELPSNHEFDVETEMRKRERLSLADWEQSDERRLDEKLYDWWKAGGSWGDQDQTPDFAPPSDDWDDTTSVVSMSTTTDSEWENESDGRRTPTQQDPYPGRFSRESTPPQEPLMDISSFARLLDPRDQESRQEARILAAHLAAGQDGRIMTRRQYQAQVERDRAKVLLSRVQSQRSGRDKRKPTPEEESEQLEKLILSRRSEPAASSASASHEQTWESGASGLGPSGPPCVVCQTSPRSIITWPCRCLCVCEDCRVSLAMNNFGSCVTCRQEVGGFVRLWVP</sequence>
<dbReference type="GO" id="GO:0061630">
    <property type="term" value="F:ubiquitin protein ligase activity"/>
    <property type="evidence" value="ECO:0007669"/>
    <property type="project" value="TreeGrafter"/>
</dbReference>
<dbReference type="Pfam" id="PF13920">
    <property type="entry name" value="zf-C3HC4_3"/>
    <property type="match status" value="1"/>
</dbReference>
<evidence type="ECO:0000313" key="3">
    <source>
        <dbReference type="EMBL" id="PKY03378.1"/>
    </source>
</evidence>
<dbReference type="GO" id="GO:0016567">
    <property type="term" value="P:protein ubiquitination"/>
    <property type="evidence" value="ECO:0007669"/>
    <property type="project" value="TreeGrafter"/>
</dbReference>
<keyword evidence="2" id="KW-1133">Transmembrane helix</keyword>
<dbReference type="Proteomes" id="UP000234254">
    <property type="component" value="Unassembled WGS sequence"/>
</dbReference>
<dbReference type="PANTHER" id="PTHR22696">
    <property type="entry name" value="E3 UBIQUITIN-PROTEIN LIGASE RNF26"/>
    <property type="match status" value="1"/>
</dbReference>
<protein>
    <recommendedName>
        <fullName evidence="5">Ubiquitin-protein ligase</fullName>
    </recommendedName>
</protein>
<feature type="transmembrane region" description="Helical" evidence="2">
    <location>
        <begin position="134"/>
        <end position="154"/>
    </location>
</feature>
<evidence type="ECO:0008006" key="5">
    <source>
        <dbReference type="Google" id="ProtNLM"/>
    </source>
</evidence>
<feature type="region of interest" description="Disordered" evidence="1">
    <location>
        <begin position="724"/>
        <end position="786"/>
    </location>
</feature>
<feature type="transmembrane region" description="Helical" evidence="2">
    <location>
        <begin position="424"/>
        <end position="448"/>
    </location>
</feature>
<accession>A0A2I1D0I9</accession>
<feature type="region of interest" description="Disordered" evidence="1">
    <location>
        <begin position="843"/>
        <end position="899"/>
    </location>
</feature>
<feature type="transmembrane region" description="Helical" evidence="2">
    <location>
        <begin position="166"/>
        <end position="187"/>
    </location>
</feature>
<organism evidence="3 4">
    <name type="scientific">Aspergillus campestris (strain IBT 28561)</name>
    <dbReference type="NCBI Taxonomy" id="1392248"/>
    <lineage>
        <taxon>Eukaryota</taxon>
        <taxon>Fungi</taxon>
        <taxon>Dikarya</taxon>
        <taxon>Ascomycota</taxon>
        <taxon>Pezizomycotina</taxon>
        <taxon>Eurotiomycetes</taxon>
        <taxon>Eurotiomycetidae</taxon>
        <taxon>Eurotiales</taxon>
        <taxon>Aspergillaceae</taxon>
        <taxon>Aspergillus</taxon>
        <taxon>Aspergillus subgen. Circumdati</taxon>
    </lineage>
</organism>
<dbReference type="InterPro" id="IPR013083">
    <property type="entry name" value="Znf_RING/FYVE/PHD"/>
</dbReference>
<proteinExistence type="predicted"/>
<keyword evidence="2" id="KW-0812">Transmembrane</keyword>
<dbReference type="OrthoDB" id="66726at2759"/>
<dbReference type="EMBL" id="MSFM01000008">
    <property type="protein sequence ID" value="PKY03378.1"/>
    <property type="molecule type" value="Genomic_DNA"/>
</dbReference>
<reference evidence="3" key="1">
    <citation type="submission" date="2016-12" db="EMBL/GenBank/DDBJ databases">
        <title>The genomes of Aspergillus section Nigri reveals drivers in fungal speciation.</title>
        <authorList>
            <consortium name="DOE Joint Genome Institute"/>
            <person name="Vesth T.C."/>
            <person name="Nybo J."/>
            <person name="Theobald S."/>
            <person name="Brandl J."/>
            <person name="Frisvad J.C."/>
            <person name="Nielsen K.F."/>
            <person name="Lyhne E.K."/>
            <person name="Kogle M.E."/>
            <person name="Kuo A."/>
            <person name="Riley R."/>
            <person name="Clum A."/>
            <person name="Nolan M."/>
            <person name="Lipzen A."/>
            <person name="Salamov A."/>
            <person name="Henrissat B."/>
            <person name="Wiebenga A."/>
            <person name="De vries R.P."/>
            <person name="Grigoriev I.V."/>
            <person name="Mortensen U.H."/>
            <person name="Andersen M.R."/>
            <person name="Baker S.E."/>
        </authorList>
    </citation>
    <scope>NUCLEOTIDE SEQUENCE</scope>
    <source>
        <strain evidence="3">IBT 28561</strain>
    </source>
</reference>
<dbReference type="VEuPathDB" id="FungiDB:P168DRAFT_255656"/>
<feature type="compositionally biased region" description="Low complexity" evidence="1">
    <location>
        <begin position="742"/>
        <end position="753"/>
    </location>
</feature>
<dbReference type="GeneID" id="36541998"/>